<accession>A0A059D112</accession>
<proteinExistence type="predicted"/>
<organism evidence="2">
    <name type="scientific">Eucalyptus grandis</name>
    <name type="common">Flooded gum</name>
    <dbReference type="NCBI Taxonomy" id="71139"/>
    <lineage>
        <taxon>Eukaryota</taxon>
        <taxon>Viridiplantae</taxon>
        <taxon>Streptophyta</taxon>
        <taxon>Embryophyta</taxon>
        <taxon>Tracheophyta</taxon>
        <taxon>Spermatophyta</taxon>
        <taxon>Magnoliopsida</taxon>
        <taxon>eudicotyledons</taxon>
        <taxon>Gunneridae</taxon>
        <taxon>Pentapetalae</taxon>
        <taxon>rosids</taxon>
        <taxon>malvids</taxon>
        <taxon>Myrtales</taxon>
        <taxon>Myrtaceae</taxon>
        <taxon>Myrtoideae</taxon>
        <taxon>Eucalypteae</taxon>
        <taxon>Eucalyptus</taxon>
    </lineage>
</organism>
<dbReference type="FunCoup" id="A0A059D112">
    <property type="interactions" value="511"/>
</dbReference>
<reference evidence="2" key="1">
    <citation type="submission" date="2013-07" db="EMBL/GenBank/DDBJ databases">
        <title>The genome of Eucalyptus grandis.</title>
        <authorList>
            <person name="Schmutz J."/>
            <person name="Hayes R."/>
            <person name="Myburg A."/>
            <person name="Tuskan G."/>
            <person name="Grattapaglia D."/>
            <person name="Rokhsar D.S."/>
        </authorList>
    </citation>
    <scope>NUCLEOTIDE SEQUENCE</scope>
    <source>
        <tissue evidence="2">Leaf extractions</tissue>
    </source>
</reference>
<feature type="chain" id="PRO_5001569820" description="EGF-like domain-containing protein" evidence="1">
    <location>
        <begin position="30"/>
        <end position="216"/>
    </location>
</feature>
<dbReference type="PANTHER" id="PTHR33881">
    <property type="entry name" value="NEUROGENIC LOCUS NOTCH-LIKE PROTEIN"/>
    <property type="match status" value="1"/>
</dbReference>
<dbReference type="OMA" id="MYQRRSI"/>
<dbReference type="PANTHER" id="PTHR33881:SF7">
    <property type="entry name" value="NEUROGENIC LOCUS NOTCH-LIKE PROTEIN"/>
    <property type="match status" value="1"/>
</dbReference>
<dbReference type="AlphaFoldDB" id="A0A059D112"/>
<name>A0A059D112_EUCGR</name>
<dbReference type="EMBL" id="KK198754">
    <property type="protein sequence ID" value="KCW84164.1"/>
    <property type="molecule type" value="Genomic_DNA"/>
</dbReference>
<dbReference type="eggNOG" id="ENOG502RY5E">
    <property type="taxonomic scope" value="Eukaryota"/>
</dbReference>
<feature type="signal peptide" evidence="1">
    <location>
        <begin position="1"/>
        <end position="29"/>
    </location>
</feature>
<keyword evidence="1" id="KW-0732">Signal</keyword>
<sequence>MALAVVADAAAAAACLAVISVLLPTLALGNVLSPLLSPVADDVCKEVQCGRGTCKPSGNITFFTECECEPGWKHTLSSTDLHLNFLPCVIPNCTLNFSCMKSPASAEEKARQANKSIFNPCHWADCGGGSCNKTSIVSYNCLCDEGYYNLFNRTAFPCYKQCGIGLDCSNLGISSSNNTASAPPSAASDGSRGSLMQGSYRWLVALMFFLGILQCP</sequence>
<dbReference type="STRING" id="71139.A0A059D112"/>
<evidence type="ECO:0000256" key="1">
    <source>
        <dbReference type="SAM" id="SignalP"/>
    </source>
</evidence>
<gene>
    <name evidence="2" type="ORF">EUGRSUZ_B01027</name>
</gene>
<evidence type="ECO:0008006" key="3">
    <source>
        <dbReference type="Google" id="ProtNLM"/>
    </source>
</evidence>
<dbReference type="InParanoid" id="A0A059D112"/>
<evidence type="ECO:0000313" key="2">
    <source>
        <dbReference type="EMBL" id="KCW84164.1"/>
    </source>
</evidence>
<protein>
    <recommendedName>
        <fullName evidence="3">EGF-like domain-containing protein</fullName>
    </recommendedName>
</protein>
<dbReference type="Gramene" id="KCW84164">
    <property type="protein sequence ID" value="KCW84164"/>
    <property type="gene ID" value="EUGRSUZ_B01027"/>
</dbReference>